<name>A0A0A9DY47_ARUDO</name>
<reference evidence="1" key="2">
    <citation type="journal article" date="2015" name="Data Brief">
        <title>Shoot transcriptome of the giant reed, Arundo donax.</title>
        <authorList>
            <person name="Barrero R.A."/>
            <person name="Guerrero F.D."/>
            <person name="Moolhuijzen P."/>
            <person name="Goolsby J.A."/>
            <person name="Tidwell J."/>
            <person name="Bellgard S.E."/>
            <person name="Bellgard M.I."/>
        </authorList>
    </citation>
    <scope>NUCLEOTIDE SEQUENCE</scope>
    <source>
        <tissue evidence="1">Shoot tissue taken approximately 20 cm above the soil surface</tissue>
    </source>
</reference>
<sequence>MLAIDITVQSICPDPISKGRDD</sequence>
<accession>A0A0A9DY47</accession>
<proteinExistence type="predicted"/>
<protein>
    <submittedName>
        <fullName evidence="1">Uncharacterized protein</fullName>
    </submittedName>
</protein>
<dbReference type="AlphaFoldDB" id="A0A0A9DY47"/>
<evidence type="ECO:0000313" key="1">
    <source>
        <dbReference type="EMBL" id="JAD92726.1"/>
    </source>
</evidence>
<reference evidence="1" key="1">
    <citation type="submission" date="2014-09" db="EMBL/GenBank/DDBJ databases">
        <authorList>
            <person name="Magalhaes I.L.F."/>
            <person name="Oliveira U."/>
            <person name="Santos F.R."/>
            <person name="Vidigal T.H.D.A."/>
            <person name="Brescovit A.D."/>
            <person name="Santos A.J."/>
        </authorList>
    </citation>
    <scope>NUCLEOTIDE SEQUENCE</scope>
    <source>
        <tissue evidence="1">Shoot tissue taken approximately 20 cm above the soil surface</tissue>
    </source>
</reference>
<organism evidence="1">
    <name type="scientific">Arundo donax</name>
    <name type="common">Giant reed</name>
    <name type="synonym">Donax arundinaceus</name>
    <dbReference type="NCBI Taxonomy" id="35708"/>
    <lineage>
        <taxon>Eukaryota</taxon>
        <taxon>Viridiplantae</taxon>
        <taxon>Streptophyta</taxon>
        <taxon>Embryophyta</taxon>
        <taxon>Tracheophyta</taxon>
        <taxon>Spermatophyta</taxon>
        <taxon>Magnoliopsida</taxon>
        <taxon>Liliopsida</taxon>
        <taxon>Poales</taxon>
        <taxon>Poaceae</taxon>
        <taxon>PACMAD clade</taxon>
        <taxon>Arundinoideae</taxon>
        <taxon>Arundineae</taxon>
        <taxon>Arundo</taxon>
    </lineage>
</organism>
<dbReference type="EMBL" id="GBRH01205169">
    <property type="protein sequence ID" value="JAD92726.1"/>
    <property type="molecule type" value="Transcribed_RNA"/>
</dbReference>